<dbReference type="KEGG" id="och:CES85_1932"/>
<dbReference type="AlphaFoldDB" id="A0A248UF12"/>
<accession>A0A248UF12</accession>
<reference evidence="1 2" key="1">
    <citation type="submission" date="2017-07" db="EMBL/GenBank/DDBJ databases">
        <title>Phylogenetic study on the rhizospheric bacterium Ochrobactrum sp. A44.</title>
        <authorList>
            <person name="Krzyzanowska D.M."/>
            <person name="Ossowicki A."/>
            <person name="Rajewska M."/>
            <person name="Maciag T."/>
            <person name="Kaczynski Z."/>
            <person name="Czerwicka M."/>
            <person name="Jafra S."/>
        </authorList>
    </citation>
    <scope>NUCLEOTIDE SEQUENCE [LARGE SCALE GENOMIC DNA]</scope>
    <source>
        <strain evidence="1 2">A44</strain>
    </source>
</reference>
<evidence type="ECO:0000313" key="1">
    <source>
        <dbReference type="EMBL" id="ASV85256.1"/>
    </source>
</evidence>
<proteinExistence type="predicted"/>
<sequence length="56" mass="6351">MNIFIFIALKKIAKICQYEIGYIADTQFVLQDRALAYANTTASAQKPVEVFEKHDA</sequence>
<evidence type="ECO:0000313" key="2">
    <source>
        <dbReference type="Proteomes" id="UP000215256"/>
    </source>
</evidence>
<dbReference type="EMBL" id="CP022604">
    <property type="protein sequence ID" value="ASV85256.1"/>
    <property type="molecule type" value="Genomic_DNA"/>
</dbReference>
<gene>
    <name evidence="1" type="ORF">CES85_1932</name>
</gene>
<name>A0A248UF12_9HYPH</name>
<protein>
    <submittedName>
        <fullName evidence="1">Uncharacterized protein</fullName>
    </submittedName>
</protein>
<organism evidence="1 2">
    <name type="scientific">Ochrobactrum quorumnocens</name>
    <dbReference type="NCBI Taxonomy" id="271865"/>
    <lineage>
        <taxon>Bacteria</taxon>
        <taxon>Pseudomonadati</taxon>
        <taxon>Pseudomonadota</taxon>
        <taxon>Alphaproteobacteria</taxon>
        <taxon>Hyphomicrobiales</taxon>
        <taxon>Brucellaceae</taxon>
        <taxon>Brucella/Ochrobactrum group</taxon>
        <taxon>Ochrobactrum</taxon>
    </lineage>
</organism>
<dbReference type="Proteomes" id="UP000215256">
    <property type="component" value="Chromosome 1"/>
</dbReference>